<evidence type="ECO:0000256" key="1">
    <source>
        <dbReference type="SAM" id="MobiDB-lite"/>
    </source>
</evidence>
<feature type="chain" id="PRO_5038667026" description="Secreted protein" evidence="2">
    <location>
        <begin position="21"/>
        <end position="153"/>
    </location>
</feature>
<dbReference type="Proteomes" id="UP000432015">
    <property type="component" value="Unassembled WGS sequence"/>
</dbReference>
<evidence type="ECO:0008006" key="5">
    <source>
        <dbReference type="Google" id="ProtNLM"/>
    </source>
</evidence>
<proteinExistence type="predicted"/>
<feature type="region of interest" description="Disordered" evidence="1">
    <location>
        <begin position="40"/>
        <end position="63"/>
    </location>
</feature>
<evidence type="ECO:0000313" key="4">
    <source>
        <dbReference type="Proteomes" id="UP000432015"/>
    </source>
</evidence>
<dbReference type="EMBL" id="WOFH01000025">
    <property type="protein sequence ID" value="MUN42805.1"/>
    <property type="molecule type" value="Genomic_DNA"/>
</dbReference>
<organism evidence="3 4">
    <name type="scientific">Actinomadura litoris</name>
    <dbReference type="NCBI Taxonomy" id="2678616"/>
    <lineage>
        <taxon>Bacteria</taxon>
        <taxon>Bacillati</taxon>
        <taxon>Actinomycetota</taxon>
        <taxon>Actinomycetes</taxon>
        <taxon>Streptosporangiales</taxon>
        <taxon>Thermomonosporaceae</taxon>
        <taxon>Actinomadura</taxon>
    </lineage>
</organism>
<name>A0A7K1LF25_9ACTN</name>
<dbReference type="RefSeq" id="WP_156222832.1">
    <property type="nucleotide sequence ID" value="NZ_WOFH01000025.1"/>
</dbReference>
<keyword evidence="2" id="KW-0732">Signal</keyword>
<reference evidence="3 4" key="1">
    <citation type="submission" date="2019-11" db="EMBL/GenBank/DDBJ databases">
        <authorList>
            <person name="Cao P."/>
        </authorList>
    </citation>
    <scope>NUCLEOTIDE SEQUENCE [LARGE SCALE GENOMIC DNA]</scope>
    <source>
        <strain evidence="3 4">NEAU-AAG5</strain>
    </source>
</reference>
<dbReference type="AlphaFoldDB" id="A0A7K1LF25"/>
<keyword evidence="4" id="KW-1185">Reference proteome</keyword>
<evidence type="ECO:0000313" key="3">
    <source>
        <dbReference type="EMBL" id="MUN42805.1"/>
    </source>
</evidence>
<gene>
    <name evidence="3" type="ORF">GNZ18_40380</name>
</gene>
<evidence type="ECO:0000256" key="2">
    <source>
        <dbReference type="SAM" id="SignalP"/>
    </source>
</evidence>
<feature type="signal peptide" evidence="2">
    <location>
        <begin position="1"/>
        <end position="20"/>
    </location>
</feature>
<protein>
    <recommendedName>
        <fullName evidence="5">Secreted protein</fullName>
    </recommendedName>
</protein>
<sequence length="153" mass="15373">MSRNTIIVVAVAAVTATVAAGGGAAAVVMLDPGGAHRAGAVARTASPDPTGADAPAEPEPTPTVTVTKPKVVRKTVVVPQPRGGGSFGGADQRFLDAIAGDGITAPDGWAIEAGNATCGAGYDYAYRYLTDGGLYGYHVQTFLDDWTLTHGGC</sequence>
<accession>A0A7K1LF25</accession>
<comment type="caution">
    <text evidence="3">The sequence shown here is derived from an EMBL/GenBank/DDBJ whole genome shotgun (WGS) entry which is preliminary data.</text>
</comment>